<evidence type="ECO:0000313" key="7">
    <source>
        <dbReference type="EMBL" id="CEQ39772.1"/>
    </source>
</evidence>
<evidence type="ECO:0000256" key="2">
    <source>
        <dbReference type="ARBA" id="ARBA00022723"/>
    </source>
</evidence>
<reference evidence="8" key="1">
    <citation type="submission" date="2015-02" db="EMBL/GenBank/DDBJ databases">
        <authorList>
            <person name="Gon?alves P."/>
        </authorList>
    </citation>
    <scope>NUCLEOTIDE SEQUENCE [LARGE SCALE GENOMIC DNA]</scope>
</reference>
<dbReference type="SMART" id="SM00849">
    <property type="entry name" value="Lactamase_B"/>
    <property type="match status" value="1"/>
</dbReference>
<dbReference type="GO" id="GO:0016787">
    <property type="term" value="F:hydrolase activity"/>
    <property type="evidence" value="ECO:0007669"/>
    <property type="project" value="UniProtKB-KW"/>
</dbReference>
<keyword evidence="2" id="KW-0479">Metal-binding</keyword>
<protein>
    <submittedName>
        <fullName evidence="7">SPOSA6832_01315-mRNA-1:cds</fullName>
    </submittedName>
</protein>
<keyword evidence="8" id="KW-1185">Reference proteome</keyword>
<accession>A0A0D6EIC1</accession>
<dbReference type="InterPro" id="IPR001279">
    <property type="entry name" value="Metallo-B-lactamas"/>
</dbReference>
<dbReference type="InterPro" id="IPR036388">
    <property type="entry name" value="WH-like_DNA-bd_sf"/>
</dbReference>
<dbReference type="GO" id="GO:0044550">
    <property type="term" value="P:secondary metabolite biosynthetic process"/>
    <property type="evidence" value="ECO:0007669"/>
    <property type="project" value="TreeGrafter"/>
</dbReference>
<dbReference type="Pfam" id="PF17778">
    <property type="entry name" value="WHD_BLACT"/>
    <property type="match status" value="1"/>
</dbReference>
<dbReference type="InterPro" id="IPR036866">
    <property type="entry name" value="RibonucZ/Hydroxyglut_hydro"/>
</dbReference>
<dbReference type="EMBL" id="CENE01000004">
    <property type="protein sequence ID" value="CEQ39772.1"/>
    <property type="molecule type" value="Genomic_DNA"/>
</dbReference>
<dbReference type="InterPro" id="IPR041516">
    <property type="entry name" value="LACTB2_WH"/>
</dbReference>
<keyword evidence="4" id="KW-0862">Zinc</keyword>
<feature type="non-terminal residue" evidence="7">
    <location>
        <position position="1"/>
    </location>
</feature>
<evidence type="ECO:0000256" key="3">
    <source>
        <dbReference type="ARBA" id="ARBA00022801"/>
    </source>
</evidence>
<dbReference type="InterPro" id="IPR047921">
    <property type="entry name" value="LACTB2-like_MBL-fold"/>
</dbReference>
<dbReference type="GO" id="GO:0046872">
    <property type="term" value="F:metal ion binding"/>
    <property type="evidence" value="ECO:0007669"/>
    <property type="project" value="UniProtKB-KW"/>
</dbReference>
<evidence type="ECO:0000313" key="8">
    <source>
        <dbReference type="Proteomes" id="UP000243876"/>
    </source>
</evidence>
<sequence length="401" mass="43432">MSVPALPPLPSVTQNIPNHFALQISKYVTRVLGQNPGKFTLQGTNTYLIHHPSSPSLILLDSAQGIPSYLPHLRSAIISHPTQPARVTDILISHWHHDHTDGLSGVLALLDELDATGSGVRVWKHASSEDDRNKDEEVERKLESVGDKAVQRPKIGSDSLIPSGRIHRLEANEAFHISAEAETLELQVVHAPGHTTDSISLLLRTFPTTADSVTLAPPGTPPLALFTFDTVLGHGTAVFSDLSAYMTSLGSLISLLSPSAASPSSPLAKDNPPVPIYPGHGEVIVNGLAKLREYKRHREEREEQVVEALREAPSEQGLTARRLTDAIYGATIPSSLKPAATRGLLLHLAKLERDGVVLRREGGADEQTEGVQASEVDLPEGWWDAWTWVGGEAGEAKVWRM</sequence>
<dbReference type="InterPro" id="IPR050662">
    <property type="entry name" value="Sec-metab_biosynth-thioest"/>
</dbReference>
<dbReference type="PANTHER" id="PTHR23131:SF0">
    <property type="entry name" value="ENDORIBONUCLEASE LACTB2"/>
    <property type="match status" value="1"/>
</dbReference>
<dbReference type="OrthoDB" id="17458at2759"/>
<dbReference type="SUPFAM" id="SSF56281">
    <property type="entry name" value="Metallo-hydrolase/oxidoreductase"/>
    <property type="match status" value="1"/>
</dbReference>
<dbReference type="Gene3D" id="3.60.15.10">
    <property type="entry name" value="Ribonuclease Z/Hydroxyacylglutathione hydrolase-like"/>
    <property type="match status" value="1"/>
</dbReference>
<feature type="region of interest" description="Disordered" evidence="5">
    <location>
        <begin position="126"/>
        <end position="149"/>
    </location>
</feature>
<dbReference type="PANTHER" id="PTHR23131">
    <property type="entry name" value="ENDORIBONUCLEASE LACTB2"/>
    <property type="match status" value="1"/>
</dbReference>
<evidence type="ECO:0000256" key="4">
    <source>
        <dbReference type="ARBA" id="ARBA00022833"/>
    </source>
</evidence>
<proteinExistence type="inferred from homology"/>
<evidence type="ECO:0000256" key="1">
    <source>
        <dbReference type="ARBA" id="ARBA00006759"/>
    </source>
</evidence>
<feature type="domain" description="Metallo-beta-lactamase" evidence="6">
    <location>
        <begin position="43"/>
        <end position="265"/>
    </location>
</feature>
<comment type="similarity">
    <text evidence="1">Belongs to the metallo-beta-lactamase superfamily. Glyoxalase II family.</text>
</comment>
<dbReference type="CDD" id="cd07722">
    <property type="entry name" value="LACTB2-like_MBL-fold"/>
    <property type="match status" value="1"/>
</dbReference>
<gene>
    <name evidence="7" type="primary">SPOSA6832_01315</name>
</gene>
<keyword evidence="3" id="KW-0378">Hydrolase</keyword>
<name>A0A0D6EIC1_SPOSA</name>
<dbReference type="Gene3D" id="1.10.10.10">
    <property type="entry name" value="Winged helix-like DNA-binding domain superfamily/Winged helix DNA-binding domain"/>
    <property type="match status" value="1"/>
</dbReference>
<organism evidence="7 8">
    <name type="scientific">Sporidiobolus salmonicolor</name>
    <name type="common">Yeast-like fungus</name>
    <name type="synonym">Sporobolomyces salmonicolor</name>
    <dbReference type="NCBI Taxonomy" id="5005"/>
    <lineage>
        <taxon>Eukaryota</taxon>
        <taxon>Fungi</taxon>
        <taxon>Dikarya</taxon>
        <taxon>Basidiomycota</taxon>
        <taxon>Pucciniomycotina</taxon>
        <taxon>Microbotryomycetes</taxon>
        <taxon>Sporidiobolales</taxon>
        <taxon>Sporidiobolaceae</taxon>
        <taxon>Sporobolomyces</taxon>
    </lineage>
</organism>
<evidence type="ECO:0000259" key="6">
    <source>
        <dbReference type="SMART" id="SM00849"/>
    </source>
</evidence>
<dbReference type="Proteomes" id="UP000243876">
    <property type="component" value="Unassembled WGS sequence"/>
</dbReference>
<evidence type="ECO:0000256" key="5">
    <source>
        <dbReference type="SAM" id="MobiDB-lite"/>
    </source>
</evidence>
<dbReference type="AlphaFoldDB" id="A0A0D6EIC1"/>